<evidence type="ECO:0000256" key="33">
    <source>
        <dbReference type="SAM" id="SignalP"/>
    </source>
</evidence>
<dbReference type="GO" id="GO:0006355">
    <property type="term" value="P:regulation of DNA-templated transcription"/>
    <property type="evidence" value="ECO:0007669"/>
    <property type="project" value="UniProtKB-ARBA"/>
</dbReference>
<keyword evidence="29 30" id="KW-0539">Nucleus</keyword>
<reference evidence="36" key="1">
    <citation type="submission" date="2022-05" db="EMBL/GenBank/DDBJ databases">
        <title>The Musa troglodytarum L. genome provides insights into the mechanism of non-climacteric behaviour and enrichment of carotenoids.</title>
        <authorList>
            <person name="Wang J."/>
        </authorList>
    </citation>
    <scope>NUCLEOTIDE SEQUENCE</scope>
    <source>
        <tissue evidence="36">Leaf</tissue>
    </source>
</reference>
<evidence type="ECO:0000259" key="35">
    <source>
        <dbReference type="PROSITE" id="PS50157"/>
    </source>
</evidence>
<keyword evidence="29 30" id="KW-0371">Homeobox</keyword>
<evidence type="ECO:0000256" key="6">
    <source>
        <dbReference type="ARBA" id="ARBA00022553"/>
    </source>
</evidence>
<comment type="subcellular location">
    <subcellularLocation>
        <location evidence="2">Cell membrane</location>
        <topology evidence="2">Single-pass type I membrane protein</topology>
    </subcellularLocation>
    <subcellularLocation>
        <location evidence="1 29 30">Nucleus</location>
    </subcellularLocation>
</comment>
<evidence type="ECO:0000256" key="17">
    <source>
        <dbReference type="ARBA" id="ARBA00022840"/>
    </source>
</evidence>
<dbReference type="PROSITE" id="PS00028">
    <property type="entry name" value="ZINC_FINGER_C2H2_1"/>
    <property type="match status" value="1"/>
</dbReference>
<feature type="region of interest" description="Disordered" evidence="31">
    <location>
        <begin position="838"/>
        <end position="883"/>
    </location>
</feature>
<keyword evidence="17" id="KW-0067">ATP-binding</keyword>
<name>A0A9E7GVK5_9LILI</name>
<keyword evidence="21" id="KW-0804">Transcription</keyword>
<evidence type="ECO:0000259" key="34">
    <source>
        <dbReference type="PROSITE" id="PS50071"/>
    </source>
</evidence>
<feature type="domain" description="Homeobox" evidence="34">
    <location>
        <begin position="884"/>
        <end position="944"/>
    </location>
</feature>
<dbReference type="InterPro" id="IPR052592">
    <property type="entry name" value="LRR-RLK"/>
</dbReference>
<dbReference type="PANTHER" id="PTHR48054">
    <property type="entry name" value="RECEPTOR KINASE-LIKE PROTEIN XA21"/>
    <property type="match status" value="1"/>
</dbReference>
<dbReference type="OrthoDB" id="2021138at2759"/>
<evidence type="ECO:0000313" key="37">
    <source>
        <dbReference type="Proteomes" id="UP001055439"/>
    </source>
</evidence>
<dbReference type="InterPro" id="IPR001611">
    <property type="entry name" value="Leu-rich_rpt"/>
</dbReference>
<dbReference type="GO" id="GO:0009791">
    <property type="term" value="P:post-embryonic development"/>
    <property type="evidence" value="ECO:0007669"/>
    <property type="project" value="UniProtKB-ARBA"/>
</dbReference>
<evidence type="ECO:0000256" key="4">
    <source>
        <dbReference type="ARBA" id="ARBA00022475"/>
    </source>
</evidence>
<dbReference type="PANTHER" id="PTHR48054:SF17">
    <property type="entry name" value="PROTEIN KINASE DOMAIN-CONTAINING PROTEIN"/>
    <property type="match status" value="1"/>
</dbReference>
<keyword evidence="15" id="KW-0418">Kinase</keyword>
<dbReference type="InterPro" id="IPR013087">
    <property type="entry name" value="Znf_C2H2_type"/>
</dbReference>
<evidence type="ECO:0000256" key="18">
    <source>
        <dbReference type="ARBA" id="ARBA00022989"/>
    </source>
</evidence>
<dbReference type="Pfam" id="PF00046">
    <property type="entry name" value="Homeodomain"/>
    <property type="match status" value="1"/>
</dbReference>
<dbReference type="Pfam" id="PF00560">
    <property type="entry name" value="LRR_1"/>
    <property type="match status" value="9"/>
</dbReference>
<protein>
    <recommendedName>
        <fullName evidence="26">Protein EARLY HEADING DATE 2</fullName>
        <ecNumber evidence="3">2.7.11.1</ecNumber>
    </recommendedName>
    <alternativeName>
        <fullName evidence="27">Protein RICE INDETERMINATE 1</fullName>
    </alternativeName>
</protein>
<dbReference type="InterPro" id="IPR032675">
    <property type="entry name" value="LRR_dom_sf"/>
</dbReference>
<keyword evidence="37" id="KW-1185">Reference proteome</keyword>
<dbReference type="GO" id="GO:0003677">
    <property type="term" value="F:DNA binding"/>
    <property type="evidence" value="ECO:0007669"/>
    <property type="project" value="UniProtKB-UniRule"/>
</dbReference>
<dbReference type="Gene3D" id="1.10.510.10">
    <property type="entry name" value="Transferase(Phosphotransferase) domain 1"/>
    <property type="match status" value="1"/>
</dbReference>
<dbReference type="EC" id="2.7.11.1" evidence="3"/>
<dbReference type="SMART" id="SM00369">
    <property type="entry name" value="LRR_TYP"/>
    <property type="match status" value="5"/>
</dbReference>
<dbReference type="Proteomes" id="UP001055439">
    <property type="component" value="Chromosome 7"/>
</dbReference>
<dbReference type="Pfam" id="PF08263">
    <property type="entry name" value="LRRNT_2"/>
    <property type="match status" value="1"/>
</dbReference>
<keyword evidence="8" id="KW-0808">Transferase</keyword>
<dbReference type="EMBL" id="CP097509">
    <property type="protein sequence ID" value="URE18912.1"/>
    <property type="molecule type" value="Genomic_DNA"/>
</dbReference>
<dbReference type="FunFam" id="3.80.10.10:FF:000215">
    <property type="entry name" value="Receptor-like protein kinase HSL1"/>
    <property type="match status" value="1"/>
</dbReference>
<evidence type="ECO:0000256" key="19">
    <source>
        <dbReference type="ARBA" id="ARBA00023015"/>
    </source>
</evidence>
<feature type="transmembrane region" description="Helical" evidence="32">
    <location>
        <begin position="633"/>
        <end position="655"/>
    </location>
</feature>
<evidence type="ECO:0000256" key="29">
    <source>
        <dbReference type="PROSITE-ProRule" id="PRU00108"/>
    </source>
</evidence>
<dbReference type="PROSITE" id="PS50071">
    <property type="entry name" value="HOMEOBOX_2"/>
    <property type="match status" value="1"/>
</dbReference>
<dbReference type="InterPro" id="IPR055185">
    <property type="entry name" value="C2CH-4th_BIRD-IDD"/>
</dbReference>
<feature type="signal peptide" evidence="33">
    <location>
        <begin position="1"/>
        <end position="24"/>
    </location>
</feature>
<evidence type="ECO:0000256" key="11">
    <source>
        <dbReference type="ARBA" id="ARBA00022729"/>
    </source>
</evidence>
<dbReference type="FunFam" id="3.30.160.60:FF:000554">
    <property type="entry name" value="protein indeterminate-domain 12-like"/>
    <property type="match status" value="1"/>
</dbReference>
<keyword evidence="12" id="KW-0677">Repeat</keyword>
<evidence type="ECO:0000256" key="12">
    <source>
        <dbReference type="ARBA" id="ARBA00022737"/>
    </source>
</evidence>
<dbReference type="Pfam" id="PF22992">
    <property type="entry name" value="C2CH-4th_BIRD-IDD"/>
    <property type="match status" value="1"/>
</dbReference>
<dbReference type="GO" id="GO:0008270">
    <property type="term" value="F:zinc ion binding"/>
    <property type="evidence" value="ECO:0007669"/>
    <property type="project" value="UniProtKB-KW"/>
</dbReference>
<keyword evidence="6" id="KW-0597">Phosphoprotein</keyword>
<keyword evidence="5" id="KW-0723">Serine/threonine-protein kinase</keyword>
<comment type="catalytic activity">
    <reaction evidence="23">
        <text>L-threonyl-[protein] + ATP = O-phospho-L-threonyl-[protein] + ADP + H(+)</text>
        <dbReference type="Rhea" id="RHEA:46608"/>
        <dbReference type="Rhea" id="RHEA-COMP:11060"/>
        <dbReference type="Rhea" id="RHEA-COMP:11605"/>
        <dbReference type="ChEBI" id="CHEBI:15378"/>
        <dbReference type="ChEBI" id="CHEBI:30013"/>
        <dbReference type="ChEBI" id="CHEBI:30616"/>
        <dbReference type="ChEBI" id="CHEBI:61977"/>
        <dbReference type="ChEBI" id="CHEBI:456216"/>
        <dbReference type="EC" id="2.7.11.1"/>
    </reaction>
</comment>
<evidence type="ECO:0000256" key="22">
    <source>
        <dbReference type="ARBA" id="ARBA00023180"/>
    </source>
</evidence>
<dbReference type="GO" id="GO:0005524">
    <property type="term" value="F:ATP binding"/>
    <property type="evidence" value="ECO:0007669"/>
    <property type="project" value="UniProtKB-KW"/>
</dbReference>
<evidence type="ECO:0000256" key="25">
    <source>
        <dbReference type="ARBA" id="ARBA00059785"/>
    </source>
</evidence>
<evidence type="ECO:0000256" key="8">
    <source>
        <dbReference type="ARBA" id="ARBA00022679"/>
    </source>
</evidence>
<keyword evidence="14 28" id="KW-0863">Zinc-finger</keyword>
<evidence type="ECO:0000256" key="10">
    <source>
        <dbReference type="ARBA" id="ARBA00022723"/>
    </source>
</evidence>
<dbReference type="InterPro" id="IPR055187">
    <property type="entry name" value="C2CH-3rd_BIRD-IDD"/>
</dbReference>
<evidence type="ECO:0000256" key="14">
    <source>
        <dbReference type="ARBA" id="ARBA00022771"/>
    </source>
</evidence>
<feature type="compositionally biased region" description="Basic and acidic residues" evidence="31">
    <location>
        <begin position="941"/>
        <end position="951"/>
    </location>
</feature>
<dbReference type="FunFam" id="3.80.10.10:FF:000453">
    <property type="entry name" value="Leucine-rich receptor-like protein kinase family protein"/>
    <property type="match status" value="1"/>
</dbReference>
<evidence type="ECO:0000256" key="15">
    <source>
        <dbReference type="ARBA" id="ARBA00022777"/>
    </source>
</evidence>
<evidence type="ECO:0000256" key="23">
    <source>
        <dbReference type="ARBA" id="ARBA00047899"/>
    </source>
</evidence>
<keyword evidence="10" id="KW-0479">Metal-binding</keyword>
<evidence type="ECO:0000256" key="2">
    <source>
        <dbReference type="ARBA" id="ARBA00004251"/>
    </source>
</evidence>
<dbReference type="SUPFAM" id="SSF52047">
    <property type="entry name" value="RNI-like"/>
    <property type="match status" value="2"/>
</dbReference>
<evidence type="ECO:0000256" key="7">
    <source>
        <dbReference type="ARBA" id="ARBA00022614"/>
    </source>
</evidence>
<sequence length="1368" mass="149170">MRLLPPVTVVLVVVCFHGLQLACSLNQQGLYLLEARRGLVDPSDALSSWDARDATPCAWKGVTCSSADPPAVTAVNLSDLNLQGPFPSSLCRLPSLTFLSLSLNYINSSLTDADIAGCTALSHLDLSQNYLVGPLPDALAALPRLTHFDITANNFSGAIPPSFGHFPRIETLTLVSNLLSSTIPSFLGNLTTLRELNLGYNPFDAGPIPASLGNLSSLTNLFLAGCNLVREIPPSLGRLSRLTNLDLSTNNLHGSIPQSITQLSSVVQIELYHNLLSGRVPSGLGELPNLRRFDFSLNRLEGSLPDDIFDAPLLESLHLYSNQLTGGIPAGVARSKNLVDLRLFMNQLNGSVPADLGKNSPLVVLDLSENLLSGEIPPSICERGALQQLLLIENSFSGSLPNGLGRCRTLIRVRLSRNNLSGPVPSGLWGLPHVSLLELNSNAFSGGISPVISSAANLSKLLIDDNQFSGSIPSEMGALSKLYEFSAANNRLTGPLPASLGNLAELGQLSLHGNSLSGELLHGIQSWKKLSELNLANNGFAGGIPPELGSLPVLNYLDLSGNSLTGEIPVQLQNLKLNQFNLSNNELSGAIPPMFAREAYRSSFLGNPGLCGDIPGLCPVSGGSARGGHGFAWLLRSIFMLAGFVFIIGMAWFYWRYKQYKKAIDKSKWTLRSFHKLGFSEYEILDSLEEDSVIGSGASGKVYKVALSNGETVAVKKLWGTSEKDVLKLYSLNDFQRNAEYAYTLRVNEKSDIYSFGVVILELVTGKLPIDPDYGEKDLVKWVSVVMEQKGVEHVIDPKLDISHKKEISKVLDIGLLCASSLPINRPSMRRVVKMLREVSMQNKPKTPNKDGKLSPYYYEDPSNQGTMDPAEGNGEKRALDGEDLVSNKKLRKNRFQVRVLQDAFYGAQHPSAARKAELADQTGLTFEQVQAWFANRRAYDSCRPSQREPSDENSIDDPMEDPEAEVIALSPKTLLATNRFVCEICGKGFQRDQNLQLHRRGHNLPWKLRQRSSKEPRKRVYVCPEPTCIHHNPARALGDLTGIKKHFCRKHGEKKWKCDKCSKRYAVQSDWKAHSKTCGTREYRCDCGTLFSRRDSFITHRAFCDALAQETARVTAAFNNVESNMLQQFPMSHIKASVVHGEAADHEVKQRLALWMGHGSRTNDPLGNNTGFGDMHQVGPVSAAATLYGDLLNSPSNLHQLDQSQLSWVYGDKLPSSSNMGAVTSASLPATSAVKEAETLQPLLGSLPVLFSSQQHHLIAVSDTSATALLQKAAQIGVTSTVPFTGSFEPPKCQNANVHDRFDGLFSSRSQASNLENIVPNFAVSNTFDVYAARHGSPPRDDVGGETRDFLGVGVHTLSQPSINGWI</sequence>
<dbReference type="SMART" id="SM00389">
    <property type="entry name" value="HOX"/>
    <property type="match status" value="1"/>
</dbReference>
<dbReference type="Gene3D" id="3.30.160.60">
    <property type="entry name" value="Classic Zinc Finger"/>
    <property type="match status" value="2"/>
</dbReference>
<dbReference type="Gene3D" id="3.80.10.10">
    <property type="entry name" value="Ribonuclease Inhibitor"/>
    <property type="match status" value="3"/>
</dbReference>
<evidence type="ECO:0000256" key="3">
    <source>
        <dbReference type="ARBA" id="ARBA00012513"/>
    </source>
</evidence>
<dbReference type="Pfam" id="PF22995">
    <property type="entry name" value="C2CH-3rd_BIRD-IDD"/>
    <property type="match status" value="1"/>
</dbReference>
<keyword evidence="20 32" id="KW-0472">Membrane</keyword>
<dbReference type="InterPro" id="IPR011009">
    <property type="entry name" value="Kinase-like_dom_sf"/>
</dbReference>
<keyword evidence="22" id="KW-0325">Glycoprotein</keyword>
<keyword evidence="7" id="KW-0433">Leucine-rich repeat</keyword>
<dbReference type="GO" id="GO:0006952">
    <property type="term" value="P:defense response"/>
    <property type="evidence" value="ECO:0007669"/>
    <property type="project" value="UniProtKB-ARBA"/>
</dbReference>
<dbReference type="FunFam" id="3.80.10.10:FF:000077">
    <property type="entry name" value="LRR receptor-like serine/threonine-protein kinase ERL1"/>
    <property type="match status" value="1"/>
</dbReference>
<feature type="DNA-binding region" description="Homeobox" evidence="29">
    <location>
        <begin position="886"/>
        <end position="945"/>
    </location>
</feature>
<evidence type="ECO:0000256" key="27">
    <source>
        <dbReference type="ARBA" id="ARBA00083437"/>
    </source>
</evidence>
<dbReference type="GO" id="GO:0004674">
    <property type="term" value="F:protein serine/threonine kinase activity"/>
    <property type="evidence" value="ECO:0007669"/>
    <property type="project" value="UniProtKB-KW"/>
</dbReference>
<keyword evidence="16" id="KW-0862">Zinc</keyword>
<evidence type="ECO:0000256" key="20">
    <source>
        <dbReference type="ARBA" id="ARBA00023136"/>
    </source>
</evidence>
<dbReference type="SMART" id="SM00355">
    <property type="entry name" value="ZnF_C2H2"/>
    <property type="match status" value="3"/>
</dbReference>
<dbReference type="FunFam" id="3.30.160.60:FF:000131">
    <property type="entry name" value="protein indeterminate-domain 5, chloroplastic-like"/>
    <property type="match status" value="1"/>
</dbReference>
<dbReference type="InterPro" id="IPR013210">
    <property type="entry name" value="LRR_N_plant-typ"/>
</dbReference>
<dbReference type="InterPro" id="IPR009057">
    <property type="entry name" value="Homeodomain-like_sf"/>
</dbReference>
<keyword evidence="11 33" id="KW-0732">Signal</keyword>
<evidence type="ECO:0000256" key="9">
    <source>
        <dbReference type="ARBA" id="ARBA00022692"/>
    </source>
</evidence>
<evidence type="ECO:0000256" key="1">
    <source>
        <dbReference type="ARBA" id="ARBA00004123"/>
    </source>
</evidence>
<comment type="function">
    <text evidence="25">Transcription activator that acts as a flowering master switch in both long and short days, independently of the circadian clock. Promotes flowering upstream of HD1 by up-regulating FTL1, FTL4, FTL5, FTL6, EHD1, HD3A and RFT1. Seems to repress FTL11 expression. May recognize the consensus motif 5'-TTTGTCGTAAT-3' in target gene promoters.</text>
</comment>
<organism evidence="36 37">
    <name type="scientific">Musa troglodytarum</name>
    <name type="common">fe'i banana</name>
    <dbReference type="NCBI Taxonomy" id="320322"/>
    <lineage>
        <taxon>Eukaryota</taxon>
        <taxon>Viridiplantae</taxon>
        <taxon>Streptophyta</taxon>
        <taxon>Embryophyta</taxon>
        <taxon>Tracheophyta</taxon>
        <taxon>Spermatophyta</taxon>
        <taxon>Magnoliopsida</taxon>
        <taxon>Liliopsida</taxon>
        <taxon>Zingiberales</taxon>
        <taxon>Musaceae</taxon>
        <taxon>Musa</taxon>
    </lineage>
</organism>
<evidence type="ECO:0000256" key="28">
    <source>
        <dbReference type="PROSITE-ProRule" id="PRU00042"/>
    </source>
</evidence>
<evidence type="ECO:0000256" key="31">
    <source>
        <dbReference type="SAM" id="MobiDB-lite"/>
    </source>
</evidence>
<keyword evidence="9 32" id="KW-0812">Transmembrane</keyword>
<dbReference type="InterPro" id="IPR001356">
    <property type="entry name" value="HD"/>
</dbReference>
<dbReference type="InterPro" id="IPR036236">
    <property type="entry name" value="Znf_C2H2_sf"/>
</dbReference>
<keyword evidence="4" id="KW-1003">Cell membrane</keyword>
<dbReference type="GO" id="GO:0051707">
    <property type="term" value="P:response to other organism"/>
    <property type="evidence" value="ECO:0007669"/>
    <property type="project" value="UniProtKB-ARBA"/>
</dbReference>
<evidence type="ECO:0000256" key="5">
    <source>
        <dbReference type="ARBA" id="ARBA00022527"/>
    </source>
</evidence>
<feature type="chain" id="PRO_5038650322" description="Protein EARLY HEADING DATE 2" evidence="33">
    <location>
        <begin position="25"/>
        <end position="1368"/>
    </location>
</feature>
<evidence type="ECO:0000256" key="32">
    <source>
        <dbReference type="SAM" id="Phobius"/>
    </source>
</evidence>
<comment type="catalytic activity">
    <reaction evidence="24">
        <text>L-seryl-[protein] + ATP = O-phospho-L-seryl-[protein] + ADP + H(+)</text>
        <dbReference type="Rhea" id="RHEA:17989"/>
        <dbReference type="Rhea" id="RHEA-COMP:9863"/>
        <dbReference type="Rhea" id="RHEA-COMP:11604"/>
        <dbReference type="ChEBI" id="CHEBI:15378"/>
        <dbReference type="ChEBI" id="CHEBI:29999"/>
        <dbReference type="ChEBI" id="CHEBI:30616"/>
        <dbReference type="ChEBI" id="CHEBI:83421"/>
        <dbReference type="ChEBI" id="CHEBI:456216"/>
        <dbReference type="EC" id="2.7.11.1"/>
    </reaction>
</comment>
<evidence type="ECO:0000256" key="13">
    <source>
        <dbReference type="ARBA" id="ARBA00022741"/>
    </source>
</evidence>
<keyword evidence="13" id="KW-0547">Nucleotide-binding</keyword>
<dbReference type="Gene3D" id="1.10.10.60">
    <property type="entry name" value="Homeodomain-like"/>
    <property type="match status" value="1"/>
</dbReference>
<keyword evidence="19" id="KW-0805">Transcription regulation</keyword>
<dbReference type="CDD" id="cd00086">
    <property type="entry name" value="homeodomain"/>
    <property type="match status" value="1"/>
</dbReference>
<dbReference type="GO" id="GO:0005886">
    <property type="term" value="C:plasma membrane"/>
    <property type="evidence" value="ECO:0007669"/>
    <property type="project" value="UniProtKB-SubCell"/>
</dbReference>
<accession>A0A9E7GVK5</accession>
<feature type="region of interest" description="Disordered" evidence="31">
    <location>
        <begin position="941"/>
        <end position="960"/>
    </location>
</feature>
<evidence type="ECO:0000256" key="24">
    <source>
        <dbReference type="ARBA" id="ARBA00048679"/>
    </source>
</evidence>
<feature type="domain" description="C2H2-type" evidence="35">
    <location>
        <begin position="981"/>
        <end position="1003"/>
    </location>
</feature>
<proteinExistence type="predicted"/>
<dbReference type="Pfam" id="PF22996">
    <property type="entry name" value="C2H2-2nd_BIRD-IDD"/>
    <property type="match status" value="1"/>
</dbReference>
<evidence type="ECO:0000313" key="36">
    <source>
        <dbReference type="EMBL" id="URE18912.1"/>
    </source>
</evidence>
<evidence type="ECO:0000256" key="26">
    <source>
        <dbReference type="ARBA" id="ARBA00072973"/>
    </source>
</evidence>
<evidence type="ECO:0000256" key="21">
    <source>
        <dbReference type="ARBA" id="ARBA00023163"/>
    </source>
</evidence>
<keyword evidence="29 30" id="KW-0238">DNA-binding</keyword>
<dbReference type="InterPro" id="IPR055186">
    <property type="entry name" value="C2H2-2nd_BIRD-IDD"/>
</dbReference>
<dbReference type="GO" id="GO:0005634">
    <property type="term" value="C:nucleus"/>
    <property type="evidence" value="ECO:0007669"/>
    <property type="project" value="UniProtKB-SubCell"/>
</dbReference>
<dbReference type="SUPFAM" id="SSF46689">
    <property type="entry name" value="Homeodomain-like"/>
    <property type="match status" value="1"/>
</dbReference>
<dbReference type="SUPFAM" id="SSF56112">
    <property type="entry name" value="Protein kinase-like (PK-like)"/>
    <property type="match status" value="1"/>
</dbReference>
<keyword evidence="18 32" id="KW-1133">Transmembrane helix</keyword>
<evidence type="ECO:0000256" key="30">
    <source>
        <dbReference type="RuleBase" id="RU000682"/>
    </source>
</evidence>
<dbReference type="Pfam" id="PF00096">
    <property type="entry name" value="zf-C2H2"/>
    <property type="match status" value="1"/>
</dbReference>
<evidence type="ECO:0000256" key="16">
    <source>
        <dbReference type="ARBA" id="ARBA00022833"/>
    </source>
</evidence>
<dbReference type="PROSITE" id="PS50157">
    <property type="entry name" value="ZINC_FINGER_C2H2_2"/>
    <property type="match status" value="1"/>
</dbReference>
<dbReference type="SUPFAM" id="SSF57667">
    <property type="entry name" value="beta-beta-alpha zinc fingers"/>
    <property type="match status" value="1"/>
</dbReference>
<dbReference type="InterPro" id="IPR003591">
    <property type="entry name" value="Leu-rich_rpt_typical-subtyp"/>
</dbReference>
<gene>
    <name evidence="36" type="ORF">MUK42_11647</name>
</gene>